<dbReference type="Proteomes" id="UP000752696">
    <property type="component" value="Unassembled WGS sequence"/>
</dbReference>
<dbReference type="EMBL" id="CAJDYZ010000496">
    <property type="protein sequence ID" value="CAD1468384.1"/>
    <property type="molecule type" value="Genomic_DNA"/>
</dbReference>
<name>A0A6V7GTE3_9HYME</name>
<evidence type="ECO:0000313" key="2">
    <source>
        <dbReference type="Proteomes" id="UP000752696"/>
    </source>
</evidence>
<protein>
    <submittedName>
        <fullName evidence="1">Uncharacterized protein</fullName>
    </submittedName>
</protein>
<accession>A0A6V7GTE3</accession>
<proteinExistence type="predicted"/>
<comment type="caution">
    <text evidence="1">The sequence shown here is derived from an EMBL/GenBank/DDBJ whole genome shotgun (WGS) entry which is preliminary data.</text>
</comment>
<gene>
    <name evidence="1" type="ORF">MHI_LOCUS40527</name>
</gene>
<dbReference type="AlphaFoldDB" id="A0A6V7GTE3"/>
<reference evidence="1" key="1">
    <citation type="submission" date="2020-07" db="EMBL/GenBank/DDBJ databases">
        <authorList>
            <person name="Nazaruddin N."/>
        </authorList>
    </citation>
    <scope>NUCLEOTIDE SEQUENCE</scope>
</reference>
<feature type="non-terminal residue" evidence="1">
    <location>
        <position position="1"/>
    </location>
</feature>
<sequence length="92" mass="10506">MLRLAQGKLMSRIFRPVRPFLADGKATLKKYHAIAISRGFFIDSAKKVESTARKATNKHIRFPIVCQVWALDSVCSVIYQRRKWQGLGSGRE</sequence>
<keyword evidence="2" id="KW-1185">Reference proteome</keyword>
<organism evidence="1 2">
    <name type="scientific">Heterotrigona itama</name>
    <dbReference type="NCBI Taxonomy" id="395501"/>
    <lineage>
        <taxon>Eukaryota</taxon>
        <taxon>Metazoa</taxon>
        <taxon>Ecdysozoa</taxon>
        <taxon>Arthropoda</taxon>
        <taxon>Hexapoda</taxon>
        <taxon>Insecta</taxon>
        <taxon>Pterygota</taxon>
        <taxon>Neoptera</taxon>
        <taxon>Endopterygota</taxon>
        <taxon>Hymenoptera</taxon>
        <taxon>Apocrita</taxon>
        <taxon>Aculeata</taxon>
        <taxon>Apoidea</taxon>
        <taxon>Anthophila</taxon>
        <taxon>Apidae</taxon>
        <taxon>Heterotrigona</taxon>
    </lineage>
</organism>
<evidence type="ECO:0000313" key="1">
    <source>
        <dbReference type="EMBL" id="CAD1468384.1"/>
    </source>
</evidence>